<organism evidence="2">
    <name type="scientific">Coralloluteibacterium stylophorae</name>
    <dbReference type="NCBI Taxonomy" id="1776034"/>
    <lineage>
        <taxon>Bacteria</taxon>
        <taxon>Pseudomonadati</taxon>
        <taxon>Pseudomonadota</taxon>
        <taxon>Gammaproteobacteria</taxon>
        <taxon>Lysobacterales</taxon>
        <taxon>Lysobacteraceae</taxon>
        <taxon>Coralloluteibacterium</taxon>
    </lineage>
</organism>
<dbReference type="PANTHER" id="PTHR38602:SF1">
    <property type="entry name" value="INNER MEMBRANE PROTEIN"/>
    <property type="match status" value="1"/>
</dbReference>
<gene>
    <name evidence="3" type="ORF">KB893_017935</name>
    <name evidence="2" type="ORF">KB893_14340</name>
</gene>
<accession>A0A8J7VUW4</accession>
<reference evidence="3 4" key="1">
    <citation type="journal article" date="2021" name="Microbiol. Resour. Announc.">
        <title>Draft Genome Sequence of Coralloluteibacterium stylophorae LMG 29479T.</title>
        <authorList>
            <person name="Karlyshev A.V."/>
            <person name="Kudryashova E.B."/>
            <person name="Ariskina E.V."/>
            <person name="Conroy A.P."/>
            <person name="Abidueva E.Y."/>
        </authorList>
    </citation>
    <scope>NUCLEOTIDE SEQUENCE [LARGE SCALE GENOMIC DNA]</scope>
    <source>
        <strain evidence="3 4">LMG 29479</strain>
    </source>
</reference>
<keyword evidence="1" id="KW-0812">Transmembrane</keyword>
<feature type="transmembrane region" description="Helical" evidence="1">
    <location>
        <begin position="44"/>
        <end position="63"/>
    </location>
</feature>
<dbReference type="Pfam" id="PF09838">
    <property type="entry name" value="DUF2065"/>
    <property type="match status" value="1"/>
</dbReference>
<name>A0A8J7VUW4_9GAMM</name>
<sequence length="65" mass="6981">MSSDLWAALCLVMVIEGLMLFAAPRVWKRAALGMIRTPSRSLRVAGAVSICIGLACLYAVRGWSA</sequence>
<protein>
    <submittedName>
        <fullName evidence="2">DUF2065 family protein</fullName>
    </submittedName>
</protein>
<comment type="caution">
    <text evidence="2">The sequence shown here is derived from an EMBL/GenBank/DDBJ whole genome shotgun (WGS) entry which is preliminary data.</text>
</comment>
<evidence type="ECO:0000256" key="1">
    <source>
        <dbReference type="SAM" id="Phobius"/>
    </source>
</evidence>
<dbReference type="AlphaFoldDB" id="A0A8J7VUW4"/>
<evidence type="ECO:0000313" key="3">
    <source>
        <dbReference type="EMBL" id="MBS7459014.1"/>
    </source>
</evidence>
<dbReference type="InterPro" id="IPR019201">
    <property type="entry name" value="DUF2065"/>
</dbReference>
<dbReference type="RefSeq" id="WP_211927581.1">
    <property type="nucleotide sequence ID" value="NZ_JAGQFT020000019.1"/>
</dbReference>
<reference evidence="2" key="2">
    <citation type="submission" date="2021-04" db="EMBL/GenBank/DDBJ databases">
        <authorList>
            <person name="Karlyshev A.V."/>
        </authorList>
    </citation>
    <scope>NUCLEOTIDE SEQUENCE</scope>
    <source>
        <strain evidence="2">LMG 29479</strain>
    </source>
</reference>
<keyword evidence="1" id="KW-1133">Transmembrane helix</keyword>
<keyword evidence="1" id="KW-0472">Membrane</keyword>
<proteinExistence type="predicted"/>
<dbReference type="Proteomes" id="UP000675747">
    <property type="component" value="Unassembled WGS sequence"/>
</dbReference>
<evidence type="ECO:0000313" key="2">
    <source>
        <dbReference type="EMBL" id="MBR0563682.1"/>
    </source>
</evidence>
<evidence type="ECO:0000313" key="4">
    <source>
        <dbReference type="Proteomes" id="UP000675747"/>
    </source>
</evidence>
<dbReference type="EMBL" id="JAGQFT020000019">
    <property type="protein sequence ID" value="MBS7459014.1"/>
    <property type="molecule type" value="Genomic_DNA"/>
</dbReference>
<dbReference type="PANTHER" id="PTHR38602">
    <property type="entry name" value="INNER MEMBRANE PROTEIN-RELATED"/>
    <property type="match status" value="1"/>
</dbReference>
<keyword evidence="4" id="KW-1185">Reference proteome</keyword>
<feature type="transmembrane region" description="Helical" evidence="1">
    <location>
        <begin position="6"/>
        <end position="23"/>
    </location>
</feature>
<dbReference type="EMBL" id="JAGQFT010000163">
    <property type="protein sequence ID" value="MBR0563682.1"/>
    <property type="molecule type" value="Genomic_DNA"/>
</dbReference>